<name>A0AAN7A487_9PEZI</name>
<reference evidence="2" key="1">
    <citation type="journal article" date="2023" name="Mol. Phylogenet. Evol.">
        <title>Genome-scale phylogeny and comparative genomics of the fungal order Sordariales.</title>
        <authorList>
            <person name="Hensen N."/>
            <person name="Bonometti L."/>
            <person name="Westerberg I."/>
            <person name="Brannstrom I.O."/>
            <person name="Guillou S."/>
            <person name="Cros-Aarteil S."/>
            <person name="Calhoun S."/>
            <person name="Haridas S."/>
            <person name="Kuo A."/>
            <person name="Mondo S."/>
            <person name="Pangilinan J."/>
            <person name="Riley R."/>
            <person name="LaButti K."/>
            <person name="Andreopoulos B."/>
            <person name="Lipzen A."/>
            <person name="Chen C."/>
            <person name="Yan M."/>
            <person name="Daum C."/>
            <person name="Ng V."/>
            <person name="Clum A."/>
            <person name="Steindorff A."/>
            <person name="Ohm R.A."/>
            <person name="Martin F."/>
            <person name="Silar P."/>
            <person name="Natvig D.O."/>
            <person name="Lalanne C."/>
            <person name="Gautier V."/>
            <person name="Ament-Velasquez S.L."/>
            <person name="Kruys A."/>
            <person name="Hutchinson M.I."/>
            <person name="Powell A.J."/>
            <person name="Barry K."/>
            <person name="Miller A.N."/>
            <person name="Grigoriev I.V."/>
            <person name="Debuchy R."/>
            <person name="Gladieux P."/>
            <person name="Hiltunen Thoren M."/>
            <person name="Johannesson H."/>
        </authorList>
    </citation>
    <scope>NUCLEOTIDE SEQUENCE</scope>
    <source>
        <strain evidence="2">CBS 892.96</strain>
    </source>
</reference>
<gene>
    <name evidence="2" type="ORF">QBC36DRAFT_71280</name>
</gene>
<reference evidence="2" key="2">
    <citation type="submission" date="2023-05" db="EMBL/GenBank/DDBJ databases">
        <authorList>
            <consortium name="Lawrence Berkeley National Laboratory"/>
            <person name="Steindorff A."/>
            <person name="Hensen N."/>
            <person name="Bonometti L."/>
            <person name="Westerberg I."/>
            <person name="Brannstrom I.O."/>
            <person name="Guillou S."/>
            <person name="Cros-Aarteil S."/>
            <person name="Calhoun S."/>
            <person name="Haridas S."/>
            <person name="Kuo A."/>
            <person name="Mondo S."/>
            <person name="Pangilinan J."/>
            <person name="Riley R."/>
            <person name="Labutti K."/>
            <person name="Andreopoulos B."/>
            <person name="Lipzen A."/>
            <person name="Chen C."/>
            <person name="Yanf M."/>
            <person name="Daum C."/>
            <person name="Ng V."/>
            <person name="Clum A."/>
            <person name="Ohm R."/>
            <person name="Martin F."/>
            <person name="Silar P."/>
            <person name="Natvig D."/>
            <person name="Lalanne C."/>
            <person name="Gautier V."/>
            <person name="Ament-Velasquez S.L."/>
            <person name="Kruys A."/>
            <person name="Hutchinson M.I."/>
            <person name="Powell A.J."/>
            <person name="Barry K."/>
            <person name="Miller A.N."/>
            <person name="Grigoriev I.V."/>
            <person name="Debuchy R."/>
            <person name="Gladieux P."/>
            <person name="Thoren M.H."/>
            <person name="Johannesson H."/>
        </authorList>
    </citation>
    <scope>NUCLEOTIDE SEQUENCE</scope>
    <source>
        <strain evidence="2">CBS 892.96</strain>
    </source>
</reference>
<keyword evidence="3" id="KW-1185">Reference proteome</keyword>
<evidence type="ECO:0000256" key="1">
    <source>
        <dbReference type="SAM" id="SignalP"/>
    </source>
</evidence>
<organism evidence="2 3">
    <name type="scientific">Triangularia setosa</name>
    <dbReference type="NCBI Taxonomy" id="2587417"/>
    <lineage>
        <taxon>Eukaryota</taxon>
        <taxon>Fungi</taxon>
        <taxon>Dikarya</taxon>
        <taxon>Ascomycota</taxon>
        <taxon>Pezizomycotina</taxon>
        <taxon>Sordariomycetes</taxon>
        <taxon>Sordariomycetidae</taxon>
        <taxon>Sordariales</taxon>
        <taxon>Podosporaceae</taxon>
        <taxon>Triangularia</taxon>
    </lineage>
</organism>
<protein>
    <submittedName>
        <fullName evidence="2">Uncharacterized protein</fullName>
    </submittedName>
</protein>
<dbReference type="Proteomes" id="UP001302321">
    <property type="component" value="Unassembled WGS sequence"/>
</dbReference>
<dbReference type="PROSITE" id="PS51257">
    <property type="entry name" value="PROKAR_LIPOPROTEIN"/>
    <property type="match status" value="1"/>
</dbReference>
<evidence type="ECO:0000313" key="2">
    <source>
        <dbReference type="EMBL" id="KAK4172629.1"/>
    </source>
</evidence>
<keyword evidence="1" id="KW-0732">Signal</keyword>
<feature type="chain" id="PRO_5042997454" evidence="1">
    <location>
        <begin position="21"/>
        <end position="144"/>
    </location>
</feature>
<sequence length="144" mass="15575">MRMKAGLIIIVTIIASCCLSQLEPATPDFDLISQNRPRGGRFCSVACAWRLRGAGIPSQPLFAQLHPVPYLWDVEVDVLRSIRLPLSSTTQVLVQRAICLFPDTGQLPQGTCNSQIKLGALTINRHLAPPSTAPTCSLAWGVVA</sequence>
<comment type="caution">
    <text evidence="2">The sequence shown here is derived from an EMBL/GenBank/DDBJ whole genome shotgun (WGS) entry which is preliminary data.</text>
</comment>
<evidence type="ECO:0000313" key="3">
    <source>
        <dbReference type="Proteomes" id="UP001302321"/>
    </source>
</evidence>
<accession>A0AAN7A487</accession>
<dbReference type="AlphaFoldDB" id="A0AAN7A487"/>
<proteinExistence type="predicted"/>
<dbReference type="EMBL" id="MU866406">
    <property type="protein sequence ID" value="KAK4172629.1"/>
    <property type="molecule type" value="Genomic_DNA"/>
</dbReference>
<feature type="signal peptide" evidence="1">
    <location>
        <begin position="1"/>
        <end position="20"/>
    </location>
</feature>